<feature type="transmembrane region" description="Helical" evidence="7">
    <location>
        <begin position="166"/>
        <end position="185"/>
    </location>
</feature>
<organism evidence="9 10">
    <name type="scientific">Meira miltonrushii</name>
    <dbReference type="NCBI Taxonomy" id="1280837"/>
    <lineage>
        <taxon>Eukaryota</taxon>
        <taxon>Fungi</taxon>
        <taxon>Dikarya</taxon>
        <taxon>Basidiomycota</taxon>
        <taxon>Ustilaginomycotina</taxon>
        <taxon>Exobasidiomycetes</taxon>
        <taxon>Exobasidiales</taxon>
        <taxon>Brachybasidiaceae</taxon>
        <taxon>Meira</taxon>
    </lineage>
</organism>
<dbReference type="STRING" id="1280837.A0A316VG48"/>
<dbReference type="InterPro" id="IPR007905">
    <property type="entry name" value="EBP"/>
</dbReference>
<feature type="domain" description="EXPERA" evidence="8">
    <location>
        <begin position="38"/>
        <end position="184"/>
    </location>
</feature>
<evidence type="ECO:0000256" key="5">
    <source>
        <dbReference type="ARBA" id="ARBA00023136"/>
    </source>
</evidence>
<dbReference type="PANTHER" id="PTHR14207:SF1">
    <property type="entry name" value="EMOPAMIL-BINDING PROTEIN-LIKE"/>
    <property type="match status" value="1"/>
</dbReference>
<dbReference type="GO" id="GO:0047750">
    <property type="term" value="F:cholestenol delta-isomerase activity"/>
    <property type="evidence" value="ECO:0007669"/>
    <property type="project" value="InterPro"/>
</dbReference>
<gene>
    <name evidence="9" type="ORF">FA14DRAFT_134964</name>
</gene>
<dbReference type="PANTHER" id="PTHR14207">
    <property type="entry name" value="STEROL ISOMERASE"/>
    <property type="match status" value="1"/>
</dbReference>
<feature type="transmembrane region" description="Helical" evidence="7">
    <location>
        <begin position="12"/>
        <end position="31"/>
    </location>
</feature>
<keyword evidence="4 6" id="KW-1133">Transmembrane helix</keyword>
<dbReference type="RefSeq" id="XP_025356596.1">
    <property type="nucleotide sequence ID" value="XM_025496992.1"/>
</dbReference>
<dbReference type="InterPro" id="IPR033118">
    <property type="entry name" value="EXPERA"/>
</dbReference>
<proteinExistence type="inferred from homology"/>
<dbReference type="GO" id="GO:0016020">
    <property type="term" value="C:membrane"/>
    <property type="evidence" value="ECO:0007669"/>
    <property type="project" value="UniProtKB-SubCell"/>
</dbReference>
<dbReference type="GO" id="GO:0016125">
    <property type="term" value="P:sterol metabolic process"/>
    <property type="evidence" value="ECO:0007669"/>
    <property type="project" value="InterPro"/>
</dbReference>
<protein>
    <submittedName>
        <fullName evidence="9">Ebpl-prov protein</fullName>
    </submittedName>
</protein>
<feature type="transmembrane region" description="Helical" evidence="7">
    <location>
        <begin position="127"/>
        <end position="146"/>
    </location>
</feature>
<reference evidence="9 10" key="1">
    <citation type="journal article" date="2018" name="Mol. Biol. Evol.">
        <title>Broad Genomic Sampling Reveals a Smut Pathogenic Ancestry of the Fungal Clade Ustilaginomycotina.</title>
        <authorList>
            <person name="Kijpornyongpan T."/>
            <person name="Mondo S.J."/>
            <person name="Barry K."/>
            <person name="Sandor L."/>
            <person name="Lee J."/>
            <person name="Lipzen A."/>
            <person name="Pangilinan J."/>
            <person name="LaButti K."/>
            <person name="Hainaut M."/>
            <person name="Henrissat B."/>
            <person name="Grigoriev I.V."/>
            <person name="Spatafora J.W."/>
            <person name="Aime M.C."/>
        </authorList>
    </citation>
    <scope>NUCLEOTIDE SEQUENCE [LARGE SCALE GENOMIC DNA]</scope>
    <source>
        <strain evidence="9 10">MCA 3882</strain>
    </source>
</reference>
<evidence type="ECO:0000256" key="6">
    <source>
        <dbReference type="PROSITE-ProRule" id="PRU01087"/>
    </source>
</evidence>
<sequence length="213" mass="23699">MADLLTTQSLLALSFVGGLVGTAVISANLSLPKRTSRKARSIFIWLAFDSLCHLTLEGSFLYLSVQGRTINSSKGFFAYLWQDYAKADARWGFSDPTVVSLEILTVLGAGPMAGYCAYLIAKNKSSYHFWVVVLSVAELYGGFMTFAPEWLTGNQFLNGSTFLLMWVYLFFMNMAWVVIPFYLIVDSYGEITKALKQTAARPLDKTMAARKTN</sequence>
<dbReference type="InParanoid" id="A0A316VG48"/>
<name>A0A316VG48_9BASI</name>
<comment type="similarity">
    <text evidence="2">Belongs to the EBP family.</text>
</comment>
<evidence type="ECO:0000313" key="9">
    <source>
        <dbReference type="EMBL" id="PWN36294.1"/>
    </source>
</evidence>
<keyword evidence="10" id="KW-1185">Reference proteome</keyword>
<dbReference type="GeneID" id="37018773"/>
<feature type="transmembrane region" description="Helical" evidence="7">
    <location>
        <begin position="43"/>
        <end position="63"/>
    </location>
</feature>
<keyword evidence="5 6" id="KW-0472">Membrane</keyword>
<comment type="subcellular location">
    <subcellularLocation>
        <location evidence="1">Membrane</location>
        <topology evidence="1">Multi-pass membrane protein</topology>
    </subcellularLocation>
</comment>
<keyword evidence="3 6" id="KW-0812">Transmembrane</keyword>
<evidence type="ECO:0000256" key="2">
    <source>
        <dbReference type="ARBA" id="ARBA00008337"/>
    </source>
</evidence>
<evidence type="ECO:0000256" key="4">
    <source>
        <dbReference type="ARBA" id="ARBA00022989"/>
    </source>
</evidence>
<accession>A0A316VG48</accession>
<dbReference type="Pfam" id="PF05241">
    <property type="entry name" value="EBP"/>
    <property type="match status" value="1"/>
</dbReference>
<evidence type="ECO:0000313" key="10">
    <source>
        <dbReference type="Proteomes" id="UP000245771"/>
    </source>
</evidence>
<feature type="transmembrane region" description="Helical" evidence="7">
    <location>
        <begin position="98"/>
        <end position="120"/>
    </location>
</feature>
<dbReference type="Proteomes" id="UP000245771">
    <property type="component" value="Unassembled WGS sequence"/>
</dbReference>
<evidence type="ECO:0000256" key="1">
    <source>
        <dbReference type="ARBA" id="ARBA00004141"/>
    </source>
</evidence>
<dbReference type="GO" id="GO:0005783">
    <property type="term" value="C:endoplasmic reticulum"/>
    <property type="evidence" value="ECO:0007669"/>
    <property type="project" value="TreeGrafter"/>
</dbReference>
<dbReference type="PROSITE" id="PS51751">
    <property type="entry name" value="EXPERA"/>
    <property type="match status" value="1"/>
</dbReference>
<dbReference type="EMBL" id="KZ819603">
    <property type="protein sequence ID" value="PWN36294.1"/>
    <property type="molecule type" value="Genomic_DNA"/>
</dbReference>
<dbReference type="AlphaFoldDB" id="A0A316VG48"/>
<evidence type="ECO:0000259" key="8">
    <source>
        <dbReference type="PROSITE" id="PS51751"/>
    </source>
</evidence>
<evidence type="ECO:0000256" key="3">
    <source>
        <dbReference type="ARBA" id="ARBA00022692"/>
    </source>
</evidence>
<evidence type="ECO:0000256" key="7">
    <source>
        <dbReference type="SAM" id="Phobius"/>
    </source>
</evidence>
<dbReference type="OrthoDB" id="58557at2759"/>